<dbReference type="GeneTree" id="ENSGT00390000000378"/>
<evidence type="ECO:0000256" key="1">
    <source>
        <dbReference type="ARBA" id="ARBA00004245"/>
    </source>
</evidence>
<evidence type="ECO:0000256" key="2">
    <source>
        <dbReference type="ARBA" id="ARBA00010156"/>
    </source>
</evidence>
<dbReference type="InterPro" id="IPR001372">
    <property type="entry name" value="Dynein_light_chain_typ-1/2"/>
</dbReference>
<dbReference type="STRING" id="1676925.ENSPKIP00000023593"/>
<comment type="similarity">
    <text evidence="2">Belongs to the dynein light chain family.</text>
</comment>
<accession>A0A3B3RZ74</accession>
<dbReference type="Pfam" id="PF01221">
    <property type="entry name" value="Dynein_light"/>
    <property type="match status" value="1"/>
</dbReference>
<evidence type="ECO:0000313" key="8">
    <source>
        <dbReference type="Ensembl" id="ENSPKIP00000023593.1"/>
    </source>
</evidence>
<keyword evidence="5" id="KW-0243">Dynein</keyword>
<dbReference type="SUPFAM" id="SSF54648">
    <property type="entry name" value="DLC"/>
    <property type="match status" value="1"/>
</dbReference>
<keyword evidence="7" id="KW-0206">Cytoskeleton</keyword>
<evidence type="ECO:0000256" key="7">
    <source>
        <dbReference type="ARBA" id="ARBA00023212"/>
    </source>
</evidence>
<dbReference type="GO" id="GO:0005874">
    <property type="term" value="C:microtubule"/>
    <property type="evidence" value="ECO:0007669"/>
    <property type="project" value="UniProtKB-KW"/>
</dbReference>
<dbReference type="GO" id="GO:0045505">
    <property type="term" value="F:dynein intermediate chain binding"/>
    <property type="evidence" value="ECO:0007669"/>
    <property type="project" value="TreeGrafter"/>
</dbReference>
<dbReference type="FunFam" id="3.30.740.10:FF:000001">
    <property type="entry name" value="Dynein light chain"/>
    <property type="match status" value="1"/>
</dbReference>
<comment type="subcellular location">
    <subcellularLocation>
        <location evidence="1">Cytoplasm</location>
        <location evidence="1">Cytoskeleton</location>
    </subcellularLocation>
</comment>
<dbReference type="AlphaFoldDB" id="A0A3B3RZ74"/>
<proteinExistence type="inferred from homology"/>
<dbReference type="SMART" id="SM01375">
    <property type="entry name" value="Dynein_light"/>
    <property type="match status" value="1"/>
</dbReference>
<dbReference type="InterPro" id="IPR037177">
    <property type="entry name" value="DLC_sf"/>
</dbReference>
<protein>
    <submittedName>
        <fullName evidence="8">Dynein light chain LC8-type 2</fullName>
    </submittedName>
</protein>
<gene>
    <name evidence="8" type="primary">DYNLL2</name>
</gene>
<evidence type="ECO:0000256" key="4">
    <source>
        <dbReference type="ARBA" id="ARBA00022701"/>
    </source>
</evidence>
<dbReference type="GO" id="GO:0007017">
    <property type="term" value="P:microtubule-based process"/>
    <property type="evidence" value="ECO:0007669"/>
    <property type="project" value="InterPro"/>
</dbReference>
<dbReference type="PROSITE" id="PS01239">
    <property type="entry name" value="DYNEIN_LIGHT_1"/>
    <property type="match status" value="1"/>
</dbReference>
<dbReference type="GO" id="GO:0005868">
    <property type="term" value="C:cytoplasmic dynein complex"/>
    <property type="evidence" value="ECO:0007669"/>
    <property type="project" value="TreeGrafter"/>
</dbReference>
<keyword evidence="9" id="KW-1185">Reference proteome</keyword>
<dbReference type="CDD" id="cd21452">
    <property type="entry name" value="DLC-like_DYNLL1_DYNLL2"/>
    <property type="match status" value="1"/>
</dbReference>
<evidence type="ECO:0000256" key="5">
    <source>
        <dbReference type="ARBA" id="ARBA00023017"/>
    </source>
</evidence>
<keyword evidence="6" id="KW-0505">Motor protein</keyword>
<evidence type="ECO:0000256" key="6">
    <source>
        <dbReference type="ARBA" id="ARBA00023175"/>
    </source>
</evidence>
<organism evidence="8 9">
    <name type="scientific">Paramormyrops kingsleyae</name>
    <dbReference type="NCBI Taxonomy" id="1676925"/>
    <lineage>
        <taxon>Eukaryota</taxon>
        <taxon>Metazoa</taxon>
        <taxon>Chordata</taxon>
        <taxon>Craniata</taxon>
        <taxon>Vertebrata</taxon>
        <taxon>Euteleostomi</taxon>
        <taxon>Actinopterygii</taxon>
        <taxon>Neopterygii</taxon>
        <taxon>Teleostei</taxon>
        <taxon>Osteoglossocephala</taxon>
        <taxon>Osteoglossomorpha</taxon>
        <taxon>Osteoglossiformes</taxon>
        <taxon>Mormyridae</taxon>
        <taxon>Paramormyrops</taxon>
    </lineage>
</organism>
<dbReference type="Ensembl" id="ENSPKIT00000004280.1">
    <property type="protein sequence ID" value="ENSPKIP00000023593.1"/>
    <property type="gene ID" value="ENSPKIG00000007168.1"/>
</dbReference>
<dbReference type="InterPro" id="IPR019763">
    <property type="entry name" value="Dynein_light_1/2_CS"/>
</dbReference>
<reference evidence="8" key="2">
    <citation type="submission" date="2025-09" db="UniProtKB">
        <authorList>
            <consortium name="Ensembl"/>
        </authorList>
    </citation>
    <scope>IDENTIFICATION</scope>
</reference>
<reference evidence="8" key="1">
    <citation type="submission" date="2025-08" db="UniProtKB">
        <authorList>
            <consortium name="Ensembl"/>
        </authorList>
    </citation>
    <scope>IDENTIFICATION</scope>
</reference>
<dbReference type="PANTHER" id="PTHR11886">
    <property type="entry name" value="DYNEIN LIGHT CHAIN"/>
    <property type="match status" value="1"/>
</dbReference>
<dbReference type="PANTHER" id="PTHR11886:SF113">
    <property type="entry name" value="DYNEIN LIGHT CHAIN 2, CYTOPLASMIC"/>
    <property type="match status" value="1"/>
</dbReference>
<name>A0A3B3RZ74_9TELE</name>
<keyword evidence="3" id="KW-0963">Cytoplasm</keyword>
<dbReference type="Proteomes" id="UP000261540">
    <property type="component" value="Unplaced"/>
</dbReference>
<dbReference type="Gene3D" id="3.30.740.10">
    <property type="entry name" value="Protein Inhibitor Of Neuronal Nitric Oxide Synthase"/>
    <property type="match status" value="1"/>
</dbReference>
<evidence type="ECO:0000313" key="9">
    <source>
        <dbReference type="Proteomes" id="UP000261540"/>
    </source>
</evidence>
<keyword evidence="4" id="KW-0493">Microtubule</keyword>
<sequence length="182" mass="21344">MLQLDRLRNGRNFRLFKELRFVGSRWTLGTGGHDLICLSERNLTEASARILSGTADKMTDRKAVIKNADMSEDMQQDAVDCATQAMEKYNIEKDIAAYIKKEFDKKYNPTWHCIVGRNFGSYVTHETKHFIYFYLGQDQLHFTHAFFFFVCVCVTRKRVRTCHESRSLKMSGHGERYWVFFG</sequence>
<evidence type="ECO:0000256" key="3">
    <source>
        <dbReference type="ARBA" id="ARBA00022490"/>
    </source>
</evidence>